<feature type="binding site" evidence="5">
    <location>
        <position position="256"/>
    </location>
    <ligand>
        <name>Fe cation</name>
        <dbReference type="ChEBI" id="CHEBI:24875"/>
        <note>catalytic</note>
    </ligand>
</feature>
<comment type="cofactor">
    <cofactor evidence="5">
        <name>Fe(2+)</name>
        <dbReference type="ChEBI" id="CHEBI:29033"/>
    </cofactor>
    <text evidence="5">Binds 1 Fe(2+) ion per subunit.</text>
</comment>
<keyword evidence="8" id="KW-1185">Reference proteome</keyword>
<feature type="binding site" evidence="5">
    <location>
        <position position="525"/>
    </location>
    <ligand>
        <name>Fe cation</name>
        <dbReference type="ChEBI" id="CHEBI:24875"/>
        <note>catalytic</note>
    </ligand>
</feature>
<organism evidence="7 8">
    <name type="scientific">Cymbomonas tetramitiformis</name>
    <dbReference type="NCBI Taxonomy" id="36881"/>
    <lineage>
        <taxon>Eukaryota</taxon>
        <taxon>Viridiplantae</taxon>
        <taxon>Chlorophyta</taxon>
        <taxon>Pyramimonadophyceae</taxon>
        <taxon>Pyramimonadales</taxon>
        <taxon>Pyramimonadaceae</taxon>
        <taxon>Cymbomonas</taxon>
    </lineage>
</organism>
<dbReference type="InterPro" id="IPR004294">
    <property type="entry name" value="Carotenoid_Oase"/>
</dbReference>
<evidence type="ECO:0000256" key="4">
    <source>
        <dbReference type="ARBA" id="ARBA00023004"/>
    </source>
</evidence>
<evidence type="ECO:0000313" key="7">
    <source>
        <dbReference type="EMBL" id="KAK3278920.1"/>
    </source>
</evidence>
<feature type="binding site" evidence="5">
    <location>
        <position position="201"/>
    </location>
    <ligand>
        <name>Fe cation</name>
        <dbReference type="ChEBI" id="CHEBI:24875"/>
        <note>catalytic</note>
    </ligand>
</feature>
<keyword evidence="3" id="KW-0560">Oxidoreductase</keyword>
<comment type="similarity">
    <text evidence="1">Belongs to the carotenoid oxygenase family.</text>
</comment>
<proteinExistence type="inferred from homology"/>
<dbReference type="GO" id="GO:0046872">
    <property type="term" value="F:metal ion binding"/>
    <property type="evidence" value="ECO:0007669"/>
    <property type="project" value="UniProtKB-KW"/>
</dbReference>
<keyword evidence="2 5" id="KW-0479">Metal-binding</keyword>
<feature type="binding site" evidence="5">
    <location>
        <position position="321"/>
    </location>
    <ligand>
        <name>Fe cation</name>
        <dbReference type="ChEBI" id="CHEBI:24875"/>
        <note>catalytic</note>
    </ligand>
</feature>
<keyword evidence="4 5" id="KW-0408">Iron</keyword>
<gene>
    <name evidence="7" type="ORF">CYMTET_13171</name>
</gene>
<evidence type="ECO:0008006" key="9">
    <source>
        <dbReference type="Google" id="ProtNLM"/>
    </source>
</evidence>
<dbReference type="Pfam" id="PF03055">
    <property type="entry name" value="RPE65"/>
    <property type="match status" value="1"/>
</dbReference>
<evidence type="ECO:0000256" key="1">
    <source>
        <dbReference type="ARBA" id="ARBA00006787"/>
    </source>
</evidence>
<evidence type="ECO:0000313" key="8">
    <source>
        <dbReference type="Proteomes" id="UP001190700"/>
    </source>
</evidence>
<evidence type="ECO:0000256" key="2">
    <source>
        <dbReference type="ARBA" id="ARBA00022723"/>
    </source>
</evidence>
<reference evidence="7 8" key="1">
    <citation type="journal article" date="2015" name="Genome Biol. Evol.">
        <title>Comparative Genomics of a Bacterivorous Green Alga Reveals Evolutionary Causalities and Consequences of Phago-Mixotrophic Mode of Nutrition.</title>
        <authorList>
            <person name="Burns J.A."/>
            <person name="Paasch A."/>
            <person name="Narechania A."/>
            <person name="Kim E."/>
        </authorList>
    </citation>
    <scope>NUCLEOTIDE SEQUENCE [LARGE SCALE GENOMIC DNA]</scope>
    <source>
        <strain evidence="7 8">PLY_AMNH</strain>
    </source>
</reference>
<evidence type="ECO:0000256" key="5">
    <source>
        <dbReference type="PIRSR" id="PIRSR604294-1"/>
    </source>
</evidence>
<protein>
    <recommendedName>
        <fullName evidence="9">Carotenoid oxygenase</fullName>
    </recommendedName>
</protein>
<dbReference type="EMBL" id="LGRX02005220">
    <property type="protein sequence ID" value="KAK3278920.1"/>
    <property type="molecule type" value="Genomic_DNA"/>
</dbReference>
<dbReference type="PANTHER" id="PTHR10543">
    <property type="entry name" value="BETA-CAROTENE DIOXYGENASE"/>
    <property type="match status" value="1"/>
</dbReference>
<name>A0AAE0GIM4_9CHLO</name>
<accession>A0AAE0GIM4</accession>
<keyword evidence="6" id="KW-0732">Signal</keyword>
<sequence>MRRCLFLLLLNVVVGFDESGFLHWFTSELREVCDAPLQFAGTVPTYLENATFVQTGPGRFSFGDTRFTHVMDGYSKINTVAFGRGAARYTSQFLRSKFLNESMAKGRIAPSMFVGSVVPPQHWGPAQALGPNDNNYIKMRQIGVQKLLLADTMISTAVEDNFVTFEHDIRSRLLSLSVPGVPWKDDLEPKADMCMLGTMAHGHEDPDTGIFTGAMGCFGMAGSYHVVFTIRPEAPTMRHPLAKISLPKGRSASYMHDFAATPRYIVLIAEPLFMDLPKVLEGAPLGRGGLRTTGDETLFQIVNREDGSVRTLSAPGFIFGHVVNAWEENASGDILIDLTWYAANNATTLGWFNRWQLEYLQEPGVRESWPRSKVMRYRLPANGSVTWELLFPEEKGRNDFETPKINEQYTGLKYCVSYFMQFHSDEYRDGGRNSTIISSSPMGAVGIAKRNLCTGEVMGWYQANEYPSEIQFVPDPSGTAEDDGVLLGIVFNAKANSSYFHILDARTMRMIAKADLPIKVPFLIHSSFFPAR</sequence>
<evidence type="ECO:0000256" key="6">
    <source>
        <dbReference type="SAM" id="SignalP"/>
    </source>
</evidence>
<dbReference type="PANTHER" id="PTHR10543:SF24">
    <property type="entry name" value="CAROTENOID ISOMEROOXYGENASE"/>
    <property type="match status" value="1"/>
</dbReference>
<dbReference type="AlphaFoldDB" id="A0AAE0GIM4"/>
<dbReference type="GO" id="GO:0010436">
    <property type="term" value="F:carotenoid dioxygenase activity"/>
    <property type="evidence" value="ECO:0007669"/>
    <property type="project" value="TreeGrafter"/>
</dbReference>
<feature type="chain" id="PRO_5042077674" description="Carotenoid oxygenase" evidence="6">
    <location>
        <begin position="16"/>
        <end position="532"/>
    </location>
</feature>
<comment type="caution">
    <text evidence="7">The sequence shown here is derived from an EMBL/GenBank/DDBJ whole genome shotgun (WGS) entry which is preliminary data.</text>
</comment>
<dbReference type="Proteomes" id="UP001190700">
    <property type="component" value="Unassembled WGS sequence"/>
</dbReference>
<feature type="signal peptide" evidence="6">
    <location>
        <begin position="1"/>
        <end position="15"/>
    </location>
</feature>
<dbReference type="GO" id="GO:0016121">
    <property type="term" value="P:carotene catabolic process"/>
    <property type="evidence" value="ECO:0007669"/>
    <property type="project" value="TreeGrafter"/>
</dbReference>
<evidence type="ECO:0000256" key="3">
    <source>
        <dbReference type="ARBA" id="ARBA00023002"/>
    </source>
</evidence>